<evidence type="ECO:0000313" key="3">
    <source>
        <dbReference type="Proteomes" id="UP001302602"/>
    </source>
</evidence>
<evidence type="ECO:0000313" key="2">
    <source>
        <dbReference type="EMBL" id="KAK4125884.1"/>
    </source>
</evidence>
<dbReference type="RefSeq" id="XP_062649655.1">
    <property type="nucleotide sequence ID" value="XM_062796947.1"/>
</dbReference>
<name>A0AAN6U413_9PEZI</name>
<dbReference type="Proteomes" id="UP001302602">
    <property type="component" value="Unassembled WGS sequence"/>
</dbReference>
<reference evidence="2" key="1">
    <citation type="journal article" date="2023" name="Mol. Phylogenet. Evol.">
        <title>Genome-scale phylogeny and comparative genomics of the fungal order Sordariales.</title>
        <authorList>
            <person name="Hensen N."/>
            <person name="Bonometti L."/>
            <person name="Westerberg I."/>
            <person name="Brannstrom I.O."/>
            <person name="Guillou S."/>
            <person name="Cros-Aarteil S."/>
            <person name="Calhoun S."/>
            <person name="Haridas S."/>
            <person name="Kuo A."/>
            <person name="Mondo S."/>
            <person name="Pangilinan J."/>
            <person name="Riley R."/>
            <person name="LaButti K."/>
            <person name="Andreopoulos B."/>
            <person name="Lipzen A."/>
            <person name="Chen C."/>
            <person name="Yan M."/>
            <person name="Daum C."/>
            <person name="Ng V."/>
            <person name="Clum A."/>
            <person name="Steindorff A."/>
            <person name="Ohm R.A."/>
            <person name="Martin F."/>
            <person name="Silar P."/>
            <person name="Natvig D.O."/>
            <person name="Lalanne C."/>
            <person name="Gautier V."/>
            <person name="Ament-Velasquez S.L."/>
            <person name="Kruys A."/>
            <person name="Hutchinson M.I."/>
            <person name="Powell A.J."/>
            <person name="Barry K."/>
            <person name="Miller A.N."/>
            <person name="Grigoriev I.V."/>
            <person name="Debuchy R."/>
            <person name="Gladieux P."/>
            <person name="Hiltunen Thoren M."/>
            <person name="Johannesson H."/>
        </authorList>
    </citation>
    <scope>NUCLEOTIDE SEQUENCE</scope>
    <source>
        <strain evidence="2">CBS 731.68</strain>
    </source>
</reference>
<feature type="compositionally biased region" description="Low complexity" evidence="1">
    <location>
        <begin position="73"/>
        <end position="89"/>
    </location>
</feature>
<organism evidence="2 3">
    <name type="scientific">Parathielavia appendiculata</name>
    <dbReference type="NCBI Taxonomy" id="2587402"/>
    <lineage>
        <taxon>Eukaryota</taxon>
        <taxon>Fungi</taxon>
        <taxon>Dikarya</taxon>
        <taxon>Ascomycota</taxon>
        <taxon>Pezizomycotina</taxon>
        <taxon>Sordariomycetes</taxon>
        <taxon>Sordariomycetidae</taxon>
        <taxon>Sordariales</taxon>
        <taxon>Chaetomiaceae</taxon>
        <taxon>Parathielavia</taxon>
    </lineage>
</organism>
<gene>
    <name evidence="2" type="ORF">N657DRAFT_688540</name>
</gene>
<proteinExistence type="predicted"/>
<protein>
    <submittedName>
        <fullName evidence="2">Uncharacterized protein</fullName>
    </submittedName>
</protein>
<feature type="region of interest" description="Disordered" evidence="1">
    <location>
        <begin position="1"/>
        <end position="89"/>
    </location>
</feature>
<dbReference type="EMBL" id="MU853225">
    <property type="protein sequence ID" value="KAK4125884.1"/>
    <property type="molecule type" value="Genomic_DNA"/>
</dbReference>
<keyword evidence="3" id="KW-1185">Reference proteome</keyword>
<sequence>MRQARPGGEELEDEEEARKKHLATPRTERTRTPESLSMALTPTWRSPTRSFGPRRAVLQVPPALARNPIMFPSDSSSDAGANDSGSEPN</sequence>
<dbReference type="GeneID" id="87833715"/>
<feature type="compositionally biased region" description="Polar residues" evidence="1">
    <location>
        <begin position="38"/>
        <end position="49"/>
    </location>
</feature>
<reference evidence="2" key="2">
    <citation type="submission" date="2023-05" db="EMBL/GenBank/DDBJ databases">
        <authorList>
            <consortium name="Lawrence Berkeley National Laboratory"/>
            <person name="Steindorff A."/>
            <person name="Hensen N."/>
            <person name="Bonometti L."/>
            <person name="Westerberg I."/>
            <person name="Brannstrom I.O."/>
            <person name="Guillou S."/>
            <person name="Cros-Aarteil S."/>
            <person name="Calhoun S."/>
            <person name="Haridas S."/>
            <person name="Kuo A."/>
            <person name="Mondo S."/>
            <person name="Pangilinan J."/>
            <person name="Riley R."/>
            <person name="Labutti K."/>
            <person name="Andreopoulos B."/>
            <person name="Lipzen A."/>
            <person name="Chen C."/>
            <person name="Yanf M."/>
            <person name="Daum C."/>
            <person name="Ng V."/>
            <person name="Clum A."/>
            <person name="Ohm R."/>
            <person name="Martin F."/>
            <person name="Silar P."/>
            <person name="Natvig D."/>
            <person name="Lalanne C."/>
            <person name="Gautier V."/>
            <person name="Ament-Velasquez S.L."/>
            <person name="Kruys A."/>
            <person name="Hutchinson M.I."/>
            <person name="Powell A.J."/>
            <person name="Barry K."/>
            <person name="Miller A.N."/>
            <person name="Grigoriev I.V."/>
            <person name="Debuchy R."/>
            <person name="Gladieux P."/>
            <person name="Thoren M.H."/>
            <person name="Johannesson H."/>
        </authorList>
    </citation>
    <scope>NUCLEOTIDE SEQUENCE</scope>
    <source>
        <strain evidence="2">CBS 731.68</strain>
    </source>
</reference>
<comment type="caution">
    <text evidence="2">The sequence shown here is derived from an EMBL/GenBank/DDBJ whole genome shotgun (WGS) entry which is preliminary data.</text>
</comment>
<accession>A0AAN6U413</accession>
<evidence type="ECO:0000256" key="1">
    <source>
        <dbReference type="SAM" id="MobiDB-lite"/>
    </source>
</evidence>
<dbReference type="AlphaFoldDB" id="A0AAN6U413"/>